<feature type="region of interest" description="Disordered" evidence="2">
    <location>
        <begin position="576"/>
        <end position="654"/>
    </location>
</feature>
<name>A0A9P8N0M5_9HYPO</name>
<feature type="domain" description="Up-regulated during septation protein 1" evidence="3">
    <location>
        <begin position="346"/>
        <end position="460"/>
    </location>
</feature>
<evidence type="ECO:0000256" key="1">
    <source>
        <dbReference type="SAM" id="Coils"/>
    </source>
</evidence>
<dbReference type="EMBL" id="JAIZPD010000004">
    <property type="protein sequence ID" value="KAH0963761.1"/>
    <property type="molecule type" value="Genomic_DNA"/>
</dbReference>
<dbReference type="InterPro" id="IPR029191">
    <property type="entry name" value="Uds1"/>
</dbReference>
<dbReference type="Proteomes" id="UP000824596">
    <property type="component" value="Unassembled WGS sequence"/>
</dbReference>
<feature type="region of interest" description="Disordered" evidence="2">
    <location>
        <begin position="84"/>
        <end position="157"/>
    </location>
</feature>
<feature type="compositionally biased region" description="Polar residues" evidence="2">
    <location>
        <begin position="102"/>
        <end position="111"/>
    </location>
</feature>
<feature type="compositionally biased region" description="Basic and acidic residues" evidence="2">
    <location>
        <begin position="125"/>
        <end position="138"/>
    </location>
</feature>
<sequence length="666" mass="72218">MAHIASCVANAEHASPRQSPSQASSSDKPHAWRMLPSDQQRRYQLFPKDKQLPLSSSGKALDPEKAFAYAMGDKTDKANAVAHLRLRPNQHSQARRRKPIPQDSSHMTTVQEVPMDSPTIPGRPALHERSSSAPKEKTGPVPTPISKDRDHHGFASTLDRAFTGTAEPAWSPPSLLPDSPAPLIIHQRNRPAPLLQSKISLAKLRSDSAPPRESPRVSTPDLSLPRSATTDGTSGTALTTPMSAPLTELHCASPKSWDGPGSGDGFATPYTDDASPYGAACGHQRRVSASSSIVDRGRPRKRDGQPSSNICRDKDKNSPLPAPPKCSEGWKPRDALGKLSAGDSSSLQKQAYRQAERFEVLGAGDVEALSKELRQLDERTEYLRRTYTSLRSGRRNLHSRICQYLRSPRTTRFSHESMLRQEEALAELDDSIDDWVNKLEHVENRRARIRQKLLEHVAAATLLPVPSSPAASCESLQQIMGVRSPVPSGISTPPRSPKRQAFSNPLGGESPSPQRVVAQVPSTVIEQPVVEIEQAAQQTRGSVAKGPKRSDVESIRVYVGGDVFALLADVEDEISRMGSQRIPAKPWESSGRQGERGKHGSSKGSATPNGSASSFVFPPPRTPASHTSTTKDGPKETMPSVPPPPPLKDIKPAEGELLLTSAVFKP</sequence>
<feature type="coiled-coil region" evidence="1">
    <location>
        <begin position="425"/>
        <end position="452"/>
    </location>
</feature>
<feature type="compositionally biased region" description="Low complexity" evidence="2">
    <location>
        <begin position="16"/>
        <end position="26"/>
    </location>
</feature>
<dbReference type="GeneID" id="68353318"/>
<proteinExistence type="predicted"/>
<keyword evidence="1" id="KW-0175">Coiled coil</keyword>
<dbReference type="AlphaFoldDB" id="A0A9P8N0M5"/>
<feature type="compositionally biased region" description="Polar residues" evidence="2">
    <location>
        <begin position="602"/>
        <end position="614"/>
    </location>
</feature>
<evidence type="ECO:0000259" key="3">
    <source>
        <dbReference type="Pfam" id="PF15456"/>
    </source>
</evidence>
<feature type="region of interest" description="Disordered" evidence="2">
    <location>
        <begin position="1"/>
        <end position="62"/>
    </location>
</feature>
<feature type="compositionally biased region" description="Basic residues" evidence="2">
    <location>
        <begin position="84"/>
        <end position="99"/>
    </location>
</feature>
<gene>
    <name evidence="4" type="ORF">HRG_04189</name>
</gene>
<evidence type="ECO:0000313" key="4">
    <source>
        <dbReference type="EMBL" id="KAH0963761.1"/>
    </source>
</evidence>
<keyword evidence="5" id="KW-1185">Reference proteome</keyword>
<dbReference type="RefSeq" id="XP_044721274.1">
    <property type="nucleotide sequence ID" value="XM_044862660.1"/>
</dbReference>
<accession>A0A9P8N0M5</accession>
<feature type="region of interest" description="Disordered" evidence="2">
    <location>
        <begin position="484"/>
        <end position="517"/>
    </location>
</feature>
<feature type="compositionally biased region" description="Low complexity" evidence="2">
    <location>
        <begin position="227"/>
        <end position="240"/>
    </location>
</feature>
<organism evidence="4 5">
    <name type="scientific">Hirsutella rhossiliensis</name>
    <dbReference type="NCBI Taxonomy" id="111463"/>
    <lineage>
        <taxon>Eukaryota</taxon>
        <taxon>Fungi</taxon>
        <taxon>Dikarya</taxon>
        <taxon>Ascomycota</taxon>
        <taxon>Pezizomycotina</taxon>
        <taxon>Sordariomycetes</taxon>
        <taxon>Hypocreomycetidae</taxon>
        <taxon>Hypocreales</taxon>
        <taxon>Ophiocordycipitaceae</taxon>
        <taxon>Hirsutella</taxon>
    </lineage>
</organism>
<dbReference type="OrthoDB" id="5429395at2759"/>
<dbReference type="Pfam" id="PF15456">
    <property type="entry name" value="Uds1"/>
    <property type="match status" value="1"/>
</dbReference>
<evidence type="ECO:0000313" key="5">
    <source>
        <dbReference type="Proteomes" id="UP000824596"/>
    </source>
</evidence>
<protein>
    <submittedName>
        <fullName evidence="4">Up-regulated during septation domain-containing protein</fullName>
    </submittedName>
</protein>
<reference evidence="4" key="1">
    <citation type="submission" date="2021-09" db="EMBL/GenBank/DDBJ databases">
        <title>A high-quality genome of the endoparasitic fungus Hirsutella rhossiliensis with a comparison of Hirsutella genomes reveals transposable elements contributing to genome size variation.</title>
        <authorList>
            <person name="Lin R."/>
            <person name="Jiao Y."/>
            <person name="Sun X."/>
            <person name="Ling J."/>
            <person name="Xie B."/>
            <person name="Cheng X."/>
        </authorList>
    </citation>
    <scope>NUCLEOTIDE SEQUENCE</scope>
    <source>
        <strain evidence="4">HR02</strain>
    </source>
</reference>
<evidence type="ECO:0000256" key="2">
    <source>
        <dbReference type="SAM" id="MobiDB-lite"/>
    </source>
</evidence>
<comment type="caution">
    <text evidence="4">The sequence shown here is derived from an EMBL/GenBank/DDBJ whole genome shotgun (WGS) entry which is preliminary data.</text>
</comment>
<feature type="region of interest" description="Disordered" evidence="2">
    <location>
        <begin position="203"/>
        <end position="348"/>
    </location>
</feature>